<name>C0EGL3_9FIRM</name>
<accession>C0EGL3</accession>
<organism evidence="1 2">
    <name type="scientific">[Clostridium] methylpentosum DSM 5476</name>
    <dbReference type="NCBI Taxonomy" id="537013"/>
    <lineage>
        <taxon>Bacteria</taxon>
        <taxon>Bacillati</taxon>
        <taxon>Bacillota</taxon>
        <taxon>Clostridia</taxon>
        <taxon>Eubacteriales</taxon>
        <taxon>Oscillospiraceae</taxon>
        <taxon>Oscillospiraceae incertae sedis</taxon>
    </lineage>
</organism>
<dbReference type="Proteomes" id="UP000003340">
    <property type="component" value="Unassembled WGS sequence"/>
</dbReference>
<dbReference type="EMBL" id="ACEC01000103">
    <property type="protein sequence ID" value="EEG29416.1"/>
    <property type="molecule type" value="Genomic_DNA"/>
</dbReference>
<keyword evidence="2" id="KW-1185">Reference proteome</keyword>
<comment type="caution">
    <text evidence="1">The sequence shown here is derived from an EMBL/GenBank/DDBJ whole genome shotgun (WGS) entry which is preliminary data.</text>
</comment>
<dbReference type="AlphaFoldDB" id="C0EGL3"/>
<proteinExistence type="predicted"/>
<gene>
    <name evidence="1" type="ORF">CLOSTMETH_03006</name>
</gene>
<reference evidence="1 2" key="1">
    <citation type="submission" date="2009-01" db="EMBL/GenBank/DDBJ databases">
        <authorList>
            <person name="Fulton L."/>
            <person name="Clifton S."/>
            <person name="Fulton B."/>
            <person name="Xu J."/>
            <person name="Minx P."/>
            <person name="Pepin K.H."/>
            <person name="Johnson M."/>
            <person name="Bhonagiri V."/>
            <person name="Nash W.E."/>
            <person name="Mardis E.R."/>
            <person name="Wilson R.K."/>
        </authorList>
    </citation>
    <scope>NUCLEOTIDE SEQUENCE [LARGE SCALE GENOMIC DNA]</scope>
    <source>
        <strain evidence="1 2">DSM 5476</strain>
    </source>
</reference>
<dbReference type="HOGENOM" id="CLU_2914370_0_0_9"/>
<sequence length="61" mass="6384">MNRFRNSSSSVLLLPCPPPAVVGCSPPSSSHSSTPYPHNILGAKISGFGTYTSVQGTSYRS</sequence>
<dbReference type="PROSITE" id="PS51257">
    <property type="entry name" value="PROKAR_LIPOPROTEIN"/>
    <property type="match status" value="1"/>
</dbReference>
<evidence type="ECO:0000313" key="1">
    <source>
        <dbReference type="EMBL" id="EEG29416.1"/>
    </source>
</evidence>
<evidence type="ECO:0000313" key="2">
    <source>
        <dbReference type="Proteomes" id="UP000003340"/>
    </source>
</evidence>
<protein>
    <submittedName>
        <fullName evidence="1">Uncharacterized protein</fullName>
    </submittedName>
</protein>
<reference evidence="1 2" key="2">
    <citation type="submission" date="2009-02" db="EMBL/GenBank/DDBJ databases">
        <title>Draft genome sequence of Clostridium methylpentosum (DSM 5476).</title>
        <authorList>
            <person name="Sudarsanam P."/>
            <person name="Ley R."/>
            <person name="Guruge J."/>
            <person name="Turnbaugh P.J."/>
            <person name="Mahowald M."/>
            <person name="Liep D."/>
            <person name="Gordon J."/>
        </authorList>
    </citation>
    <scope>NUCLEOTIDE SEQUENCE [LARGE SCALE GENOMIC DNA]</scope>
    <source>
        <strain evidence="1 2">DSM 5476</strain>
    </source>
</reference>